<reference evidence="3 4" key="1">
    <citation type="submission" date="2024-01" db="EMBL/GenBank/DDBJ databases">
        <authorList>
            <person name="Waweru B."/>
        </authorList>
    </citation>
    <scope>NUCLEOTIDE SEQUENCE [LARGE SCALE GENOMIC DNA]</scope>
</reference>
<evidence type="ECO:0000256" key="2">
    <source>
        <dbReference type="SAM" id="Phobius"/>
    </source>
</evidence>
<organism evidence="3 4">
    <name type="scientific">Dovyalis caffra</name>
    <dbReference type="NCBI Taxonomy" id="77055"/>
    <lineage>
        <taxon>Eukaryota</taxon>
        <taxon>Viridiplantae</taxon>
        <taxon>Streptophyta</taxon>
        <taxon>Embryophyta</taxon>
        <taxon>Tracheophyta</taxon>
        <taxon>Spermatophyta</taxon>
        <taxon>Magnoliopsida</taxon>
        <taxon>eudicotyledons</taxon>
        <taxon>Gunneridae</taxon>
        <taxon>Pentapetalae</taxon>
        <taxon>rosids</taxon>
        <taxon>fabids</taxon>
        <taxon>Malpighiales</taxon>
        <taxon>Salicaceae</taxon>
        <taxon>Flacourtieae</taxon>
        <taxon>Dovyalis</taxon>
    </lineage>
</organism>
<protein>
    <recommendedName>
        <fullName evidence="5">Transmembrane protein</fullName>
    </recommendedName>
</protein>
<evidence type="ECO:0000313" key="3">
    <source>
        <dbReference type="EMBL" id="CAK7324508.1"/>
    </source>
</evidence>
<feature type="compositionally biased region" description="Acidic residues" evidence="1">
    <location>
        <begin position="162"/>
        <end position="175"/>
    </location>
</feature>
<sequence length="250" mass="27861">MGNPPERQISSSLHFFTPSLLFVAVFVASLIFTCFLLYGISTFLVTISILFLSTIFIVKFSKKKVTVVGISAEEESPICCCPQSILEKEVLEELNPEVEPIINCDASQQSDACDMHEYHVEPTDFPSDSDSSDDFPASENFELSWRCSENVGRSIGVSESSISDDDDDDDEDGDGLIEISLPQNNSVDCNEESKKKSDSNMPDYLPDSIFRQQGLMELFAEINEVNEEENLIEIDLSMGSIKCSRFEIEA</sequence>
<dbReference type="EMBL" id="CAWUPB010000351">
    <property type="protein sequence ID" value="CAK7324508.1"/>
    <property type="molecule type" value="Genomic_DNA"/>
</dbReference>
<feature type="transmembrane region" description="Helical" evidence="2">
    <location>
        <begin position="38"/>
        <end position="58"/>
    </location>
</feature>
<gene>
    <name evidence="3" type="ORF">DCAF_LOCUS2156</name>
</gene>
<evidence type="ECO:0000256" key="1">
    <source>
        <dbReference type="SAM" id="MobiDB-lite"/>
    </source>
</evidence>
<dbReference type="AlphaFoldDB" id="A0AAV1QSD4"/>
<accession>A0AAV1QSD4</accession>
<dbReference type="PANTHER" id="PTHR35708">
    <property type="entry name" value="GB|AAD25831.1"/>
    <property type="match status" value="1"/>
</dbReference>
<name>A0AAV1QSD4_9ROSI</name>
<comment type="caution">
    <text evidence="3">The sequence shown here is derived from an EMBL/GenBank/DDBJ whole genome shotgun (WGS) entry which is preliminary data.</text>
</comment>
<proteinExistence type="predicted"/>
<evidence type="ECO:0008006" key="5">
    <source>
        <dbReference type="Google" id="ProtNLM"/>
    </source>
</evidence>
<feature type="transmembrane region" description="Helical" evidence="2">
    <location>
        <begin position="12"/>
        <end position="32"/>
    </location>
</feature>
<keyword evidence="2" id="KW-0812">Transmembrane</keyword>
<keyword evidence="4" id="KW-1185">Reference proteome</keyword>
<evidence type="ECO:0000313" key="4">
    <source>
        <dbReference type="Proteomes" id="UP001314170"/>
    </source>
</evidence>
<dbReference type="Proteomes" id="UP001314170">
    <property type="component" value="Unassembled WGS sequence"/>
</dbReference>
<dbReference type="PANTHER" id="PTHR35708:SF4">
    <property type="entry name" value="TRANSMEMBRANE PROTEIN"/>
    <property type="match status" value="1"/>
</dbReference>
<keyword evidence="2" id="KW-1133">Transmembrane helix</keyword>
<keyword evidence="2" id="KW-0472">Membrane</keyword>
<feature type="region of interest" description="Disordered" evidence="1">
    <location>
        <begin position="156"/>
        <end position="204"/>
    </location>
</feature>